<protein>
    <submittedName>
        <fullName evidence="1">Oxidoreductase</fullName>
    </submittedName>
</protein>
<dbReference type="SUPFAM" id="SSF56524">
    <property type="entry name" value="Oxidoreductase molybdopterin-binding domain"/>
    <property type="match status" value="1"/>
</dbReference>
<dbReference type="GeneID" id="93735788"/>
<evidence type="ECO:0000313" key="1">
    <source>
        <dbReference type="EMBL" id="QLH62353.1"/>
    </source>
</evidence>
<organism evidence="1 2">
    <name type="scientific">Serratia symbiotica</name>
    <dbReference type="NCBI Taxonomy" id="138074"/>
    <lineage>
        <taxon>Bacteria</taxon>
        <taxon>Pseudomonadati</taxon>
        <taxon>Pseudomonadota</taxon>
        <taxon>Gammaproteobacteria</taxon>
        <taxon>Enterobacterales</taxon>
        <taxon>Yersiniaceae</taxon>
        <taxon>Serratia</taxon>
    </lineage>
</organism>
<dbReference type="STRING" id="138074.SYMBAF_40069"/>
<dbReference type="EMBL" id="CP050855">
    <property type="protein sequence ID" value="QLH62353.1"/>
    <property type="molecule type" value="Genomic_DNA"/>
</dbReference>
<dbReference type="InterPro" id="IPR036374">
    <property type="entry name" value="OxRdtase_Mopterin-bd_sf"/>
</dbReference>
<dbReference type="AlphaFoldDB" id="A0A068Z6N6"/>
<dbReference type="RefSeq" id="WP_052447805.1">
    <property type="nucleotide sequence ID" value="NZ_CP050855.1"/>
</dbReference>
<dbReference type="Gene3D" id="3.90.420.10">
    <property type="entry name" value="Oxidoreductase, molybdopterin-binding domain"/>
    <property type="match status" value="1"/>
</dbReference>
<accession>A0A068Z6N6</accession>
<reference evidence="1 2" key="1">
    <citation type="journal article" date="2014" name="Genome Announc.">
        <title>Whole-Genome Sequence of Serratia symbiotica Strain CWBI-2.3T, a Free-Living Symbiont of the Black Bean Aphid Aphis fabae.</title>
        <authorList>
            <person name="Foray V."/>
            <person name="Grigorescu A.S."/>
            <person name="Sabri A."/>
            <person name="Haubruge E."/>
            <person name="Lognay G."/>
            <person name="Francis F."/>
            <person name="Fauconnier M.L."/>
            <person name="Hance T."/>
            <person name="Thonart P."/>
        </authorList>
    </citation>
    <scope>NUCLEOTIDE SEQUENCE [LARGE SCALE GENOMIC DNA]</scope>
    <source>
        <strain evidence="1">CWBI-2.3</strain>
    </source>
</reference>
<sequence length="162" mass="18768">MKHFSIFKIAMGTIIFFISIVTTANATDNLSLIKGSVEINFSFKEVMERKSKKIYTSTPWTKKTIFEGVKLSDLIGFKGDNKGKIRLYALDGYWVEIPISDIINYEPILAYKANGKLLHRRDFGPFFLVYPYDEMENELNTPVYHSRSIWQVNRIEVKGENL</sequence>
<evidence type="ECO:0000313" key="2">
    <source>
        <dbReference type="Proteomes" id="UP000042738"/>
    </source>
</evidence>
<dbReference type="Proteomes" id="UP000042738">
    <property type="component" value="Chromosome"/>
</dbReference>
<name>A0A068Z6N6_9GAMM</name>
<gene>
    <name evidence="1" type="ORF">SYMBAF_04540</name>
</gene>
<proteinExistence type="predicted"/>